<dbReference type="Proteomes" id="UP001458415">
    <property type="component" value="Unassembled WGS sequence"/>
</dbReference>
<dbReference type="InterPro" id="IPR003474">
    <property type="entry name" value="Glcn_transporter"/>
</dbReference>
<evidence type="ECO:0000256" key="6">
    <source>
        <dbReference type="ARBA" id="ARBA00023136"/>
    </source>
</evidence>
<dbReference type="EMBL" id="JBEPCU010000616">
    <property type="protein sequence ID" value="MER6980756.1"/>
    <property type="molecule type" value="Genomic_DNA"/>
</dbReference>
<dbReference type="Pfam" id="PF02447">
    <property type="entry name" value="GntP_permease"/>
    <property type="match status" value="1"/>
</dbReference>
<keyword evidence="3" id="KW-1003">Cell membrane</keyword>
<keyword evidence="10" id="KW-1185">Reference proteome</keyword>
<comment type="caution">
    <text evidence="9">The sequence shown here is derived from an EMBL/GenBank/DDBJ whole genome shotgun (WGS) entry which is preliminary data.</text>
</comment>
<accession>A0ABV1W9A0</accession>
<evidence type="ECO:0000256" key="1">
    <source>
        <dbReference type="ARBA" id="ARBA00004651"/>
    </source>
</evidence>
<dbReference type="PANTHER" id="PTHR30354">
    <property type="entry name" value="GNT FAMILY GLUCONATE TRANSPORTER"/>
    <property type="match status" value="1"/>
</dbReference>
<evidence type="ECO:0000256" key="5">
    <source>
        <dbReference type="ARBA" id="ARBA00022989"/>
    </source>
</evidence>
<dbReference type="PANTHER" id="PTHR30354:SF22">
    <property type="entry name" value="HIGH-AFFINITY GLUCONATE TRANSPORTER"/>
    <property type="match status" value="1"/>
</dbReference>
<evidence type="ECO:0000256" key="3">
    <source>
        <dbReference type="ARBA" id="ARBA00022475"/>
    </source>
</evidence>
<evidence type="ECO:0000313" key="10">
    <source>
        <dbReference type="Proteomes" id="UP001458415"/>
    </source>
</evidence>
<comment type="similarity">
    <text evidence="7">Belongs to the GntP permease family.</text>
</comment>
<keyword evidence="2" id="KW-0813">Transport</keyword>
<sequence>MLVLGRPPALLLFLSTGSGAVGIVAATGMLAPLAALGSRLHTSVLVAAVRAGSLGLNYLNHAGLWSVKASFGMTLGQTTKSHVAIRTSVSACGLRMALLGPTVR</sequence>
<evidence type="ECO:0000256" key="2">
    <source>
        <dbReference type="ARBA" id="ARBA00022448"/>
    </source>
</evidence>
<keyword evidence="4 8" id="KW-0812">Transmembrane</keyword>
<evidence type="ECO:0000256" key="4">
    <source>
        <dbReference type="ARBA" id="ARBA00022692"/>
    </source>
</evidence>
<keyword evidence="5 8" id="KW-1133">Transmembrane helix</keyword>
<evidence type="ECO:0000256" key="8">
    <source>
        <dbReference type="SAM" id="Phobius"/>
    </source>
</evidence>
<comment type="subcellular location">
    <subcellularLocation>
        <location evidence="1">Cell membrane</location>
        <topology evidence="1">Multi-pass membrane protein</topology>
    </subcellularLocation>
</comment>
<reference evidence="9 10" key="1">
    <citation type="submission" date="2024-06" db="EMBL/GenBank/DDBJ databases">
        <title>The Natural Products Discovery Center: Release of the First 8490 Sequenced Strains for Exploring Actinobacteria Biosynthetic Diversity.</title>
        <authorList>
            <person name="Kalkreuter E."/>
            <person name="Kautsar S.A."/>
            <person name="Yang D."/>
            <person name="Bader C.D."/>
            <person name="Teijaro C.N."/>
            <person name="Fluegel L."/>
            <person name="Davis C.M."/>
            <person name="Simpson J.R."/>
            <person name="Lauterbach L."/>
            <person name="Steele A.D."/>
            <person name="Gui C."/>
            <person name="Meng S."/>
            <person name="Li G."/>
            <person name="Viehrig K."/>
            <person name="Ye F."/>
            <person name="Su P."/>
            <person name="Kiefer A.F."/>
            <person name="Nichols A."/>
            <person name="Cepeda A.J."/>
            <person name="Yan W."/>
            <person name="Fan B."/>
            <person name="Jiang Y."/>
            <person name="Adhikari A."/>
            <person name="Zheng C.-J."/>
            <person name="Schuster L."/>
            <person name="Cowan T.M."/>
            <person name="Smanski M.J."/>
            <person name="Chevrette M.G."/>
            <person name="De Carvalho L.P.S."/>
            <person name="Shen B."/>
        </authorList>
    </citation>
    <scope>NUCLEOTIDE SEQUENCE [LARGE SCALE GENOMIC DNA]</scope>
    <source>
        <strain evidence="9 10">NPDC000634</strain>
    </source>
</reference>
<feature type="transmembrane region" description="Helical" evidence="8">
    <location>
        <begin position="12"/>
        <end position="36"/>
    </location>
</feature>
<keyword evidence="6 8" id="KW-0472">Membrane</keyword>
<proteinExistence type="inferred from homology"/>
<gene>
    <name evidence="9" type="ORF">ABT317_28265</name>
</gene>
<protein>
    <submittedName>
        <fullName evidence="9">Uncharacterized protein</fullName>
    </submittedName>
</protein>
<name>A0ABV1W9A0_9ACTN</name>
<organism evidence="9 10">
    <name type="scientific">Streptomyces carpinensis</name>
    <dbReference type="NCBI Taxonomy" id="66369"/>
    <lineage>
        <taxon>Bacteria</taxon>
        <taxon>Bacillati</taxon>
        <taxon>Actinomycetota</taxon>
        <taxon>Actinomycetes</taxon>
        <taxon>Kitasatosporales</taxon>
        <taxon>Streptomycetaceae</taxon>
        <taxon>Streptomyces</taxon>
    </lineage>
</organism>
<evidence type="ECO:0000313" key="9">
    <source>
        <dbReference type="EMBL" id="MER6980756.1"/>
    </source>
</evidence>
<evidence type="ECO:0000256" key="7">
    <source>
        <dbReference type="ARBA" id="ARBA00049663"/>
    </source>
</evidence>